<dbReference type="InterPro" id="IPR027417">
    <property type="entry name" value="P-loop_NTPase"/>
</dbReference>
<dbReference type="FunFam" id="3.40.50.300:FF:002861">
    <property type="entry name" value="Cell division control protein 48 homolog E"/>
    <property type="match status" value="1"/>
</dbReference>
<dbReference type="SUPFAM" id="SSF52540">
    <property type="entry name" value="P-loop containing nucleoside triphosphate hydrolases"/>
    <property type="match status" value="1"/>
</dbReference>
<keyword evidence="2" id="KW-0067">ATP-binding</keyword>
<evidence type="ECO:0000256" key="1">
    <source>
        <dbReference type="ARBA" id="ARBA00022741"/>
    </source>
</evidence>
<dbReference type="GO" id="GO:0005524">
    <property type="term" value="F:ATP binding"/>
    <property type="evidence" value="ECO:0007669"/>
    <property type="project" value="UniProtKB-KW"/>
</dbReference>
<reference evidence="3" key="1">
    <citation type="journal article" date="2014" name="Front. Microbiol.">
        <title>High frequency of phylogenetically diverse reductive dehalogenase-homologous genes in deep subseafloor sedimentary metagenomes.</title>
        <authorList>
            <person name="Kawai M."/>
            <person name="Futagami T."/>
            <person name="Toyoda A."/>
            <person name="Takaki Y."/>
            <person name="Nishi S."/>
            <person name="Hori S."/>
            <person name="Arai W."/>
            <person name="Tsubouchi T."/>
            <person name="Morono Y."/>
            <person name="Uchiyama I."/>
            <person name="Ito T."/>
            <person name="Fujiyama A."/>
            <person name="Inagaki F."/>
            <person name="Takami H."/>
        </authorList>
    </citation>
    <scope>NUCLEOTIDE SEQUENCE</scope>
    <source>
        <strain evidence="3">Expedition CK06-06</strain>
    </source>
</reference>
<keyword evidence="1" id="KW-0547">Nucleotide-binding</keyword>
<gene>
    <name evidence="3" type="ORF">S03H2_71925</name>
</gene>
<organism evidence="3">
    <name type="scientific">marine sediment metagenome</name>
    <dbReference type="NCBI Taxonomy" id="412755"/>
    <lineage>
        <taxon>unclassified sequences</taxon>
        <taxon>metagenomes</taxon>
        <taxon>ecological metagenomes</taxon>
    </lineage>
</organism>
<evidence type="ECO:0008006" key="4">
    <source>
        <dbReference type="Google" id="ProtNLM"/>
    </source>
</evidence>
<comment type="caution">
    <text evidence="3">The sequence shown here is derived from an EMBL/GenBank/DDBJ whole genome shotgun (WGS) entry which is preliminary data.</text>
</comment>
<name>X1KZP5_9ZZZZ</name>
<evidence type="ECO:0000256" key="2">
    <source>
        <dbReference type="ARBA" id="ARBA00022840"/>
    </source>
</evidence>
<protein>
    <recommendedName>
        <fullName evidence="4">ATPase AAA-type core domain-containing protein</fullName>
    </recommendedName>
</protein>
<dbReference type="InterPro" id="IPR050221">
    <property type="entry name" value="26S_Proteasome_ATPase"/>
</dbReference>
<dbReference type="Gene3D" id="3.40.50.300">
    <property type="entry name" value="P-loop containing nucleotide triphosphate hydrolases"/>
    <property type="match status" value="1"/>
</dbReference>
<dbReference type="EMBL" id="BARU01048359">
    <property type="protein sequence ID" value="GAH95659.1"/>
    <property type="molecule type" value="Genomic_DNA"/>
</dbReference>
<proteinExistence type="predicted"/>
<evidence type="ECO:0000313" key="3">
    <source>
        <dbReference type="EMBL" id="GAH95659.1"/>
    </source>
</evidence>
<dbReference type="PANTHER" id="PTHR23073">
    <property type="entry name" value="26S PROTEASOME REGULATORY SUBUNIT"/>
    <property type="match status" value="1"/>
</dbReference>
<accession>X1KZP5</accession>
<feature type="non-terminal residue" evidence="3">
    <location>
        <position position="1"/>
    </location>
</feature>
<dbReference type="AlphaFoldDB" id="X1KZP5"/>
<feature type="non-terminal residue" evidence="3">
    <location>
        <position position="78"/>
    </location>
</feature>
<sequence>LVEREQLRVSYEDIGGLEEEIQRIREMIELPMRHPELFKRIGIDPPKGVLLHGPPGTGLPGYNNAAVLDSVKGEYISI</sequence>